<keyword evidence="1" id="KW-0472">Membrane</keyword>
<keyword evidence="1" id="KW-1133">Transmembrane helix</keyword>
<protein>
    <recommendedName>
        <fullName evidence="4">VanZ-like domain-containing protein</fullName>
    </recommendedName>
</protein>
<evidence type="ECO:0000256" key="1">
    <source>
        <dbReference type="SAM" id="Phobius"/>
    </source>
</evidence>
<comment type="caution">
    <text evidence="2">The sequence shown here is derived from an EMBL/GenBank/DDBJ whole genome shotgun (WGS) entry which is preliminary data.</text>
</comment>
<reference evidence="3" key="1">
    <citation type="journal article" date="2019" name="Int. J. Syst. Evol. Microbiol.">
        <title>The Global Catalogue of Microorganisms (GCM) 10K type strain sequencing project: providing services to taxonomists for standard genome sequencing and annotation.</title>
        <authorList>
            <consortium name="The Broad Institute Genomics Platform"/>
            <consortium name="The Broad Institute Genome Sequencing Center for Infectious Disease"/>
            <person name="Wu L."/>
            <person name="Ma J."/>
        </authorList>
    </citation>
    <scope>NUCLEOTIDE SEQUENCE [LARGE SCALE GENOMIC DNA]</scope>
    <source>
        <strain evidence="3">CGMCC 4.6946</strain>
    </source>
</reference>
<evidence type="ECO:0000313" key="2">
    <source>
        <dbReference type="EMBL" id="MFC4903022.1"/>
    </source>
</evidence>
<organism evidence="2 3">
    <name type="scientific">Kocuria oceani</name>
    <dbReference type="NCBI Taxonomy" id="988827"/>
    <lineage>
        <taxon>Bacteria</taxon>
        <taxon>Bacillati</taxon>
        <taxon>Actinomycetota</taxon>
        <taxon>Actinomycetes</taxon>
        <taxon>Micrococcales</taxon>
        <taxon>Micrococcaceae</taxon>
        <taxon>Kocuria</taxon>
    </lineage>
</organism>
<keyword evidence="1" id="KW-0812">Transmembrane</keyword>
<dbReference type="InterPro" id="IPR014509">
    <property type="entry name" value="YjdF-like"/>
</dbReference>
<accession>A0ABV9TJ79</accession>
<name>A0ABV9TJ79_9MICC</name>
<feature type="transmembrane region" description="Helical" evidence="1">
    <location>
        <begin position="89"/>
        <end position="109"/>
    </location>
</feature>
<dbReference type="EMBL" id="JBHSIW010000007">
    <property type="protein sequence ID" value="MFC4903022.1"/>
    <property type="molecule type" value="Genomic_DNA"/>
</dbReference>
<feature type="transmembrane region" description="Helical" evidence="1">
    <location>
        <begin position="58"/>
        <end position="77"/>
    </location>
</feature>
<feature type="transmembrane region" description="Helical" evidence="1">
    <location>
        <begin position="121"/>
        <end position="142"/>
    </location>
</feature>
<sequence>MSTRNRTGSWVFGVAVAAAVASAVGLGLMQRWDGMLRFAAVTVVLLLTRRAKVPTGFVAAFAVLVLLAMWGSVQHWYAQIPHFDTVVHVLTPGSLAAVAYFLLVDARLLPDARETGAPVRGWAPVLWVGLVGTTAAVLWEYYEWVVEQISPAGMLVGYTDTVVDLFAGMCGSLIAGILVLRWARRRTGS</sequence>
<dbReference type="RefSeq" id="WP_277549801.1">
    <property type="nucleotide sequence ID" value="NZ_JARAMH010000001.1"/>
</dbReference>
<proteinExistence type="predicted"/>
<evidence type="ECO:0000313" key="3">
    <source>
        <dbReference type="Proteomes" id="UP001595797"/>
    </source>
</evidence>
<dbReference type="Pfam" id="PF09997">
    <property type="entry name" value="DUF2238"/>
    <property type="match status" value="1"/>
</dbReference>
<feature type="transmembrane region" description="Helical" evidence="1">
    <location>
        <begin position="162"/>
        <end position="183"/>
    </location>
</feature>
<dbReference type="Proteomes" id="UP001595797">
    <property type="component" value="Unassembled WGS sequence"/>
</dbReference>
<feature type="transmembrane region" description="Helical" evidence="1">
    <location>
        <begin position="7"/>
        <end position="28"/>
    </location>
</feature>
<evidence type="ECO:0008006" key="4">
    <source>
        <dbReference type="Google" id="ProtNLM"/>
    </source>
</evidence>
<gene>
    <name evidence="2" type="ORF">ACFPCS_05515</name>
</gene>
<keyword evidence="3" id="KW-1185">Reference proteome</keyword>